<feature type="transmembrane region" description="Helical" evidence="2">
    <location>
        <begin position="317"/>
        <end position="341"/>
    </location>
</feature>
<dbReference type="PANTHER" id="PTHR33979">
    <property type="entry name" value="OS02G0221600 PROTEIN"/>
    <property type="match status" value="1"/>
</dbReference>
<feature type="transmembrane region" description="Helical" evidence="2">
    <location>
        <begin position="294"/>
        <end position="311"/>
    </location>
</feature>
<dbReference type="InterPro" id="IPR049500">
    <property type="entry name" value="Peptidase_M50B-like"/>
</dbReference>
<feature type="transmembrane region" description="Helical" evidence="2">
    <location>
        <begin position="245"/>
        <end position="266"/>
    </location>
</feature>
<reference evidence="3 4" key="1">
    <citation type="submission" date="2019-12" db="EMBL/GenBank/DDBJ databases">
        <title>Nesterenkonia muleiensis sp. nov., a novel actinobacterium isolated from sap of Populus euphratica.</title>
        <authorList>
            <person name="Wang R."/>
        </authorList>
    </citation>
    <scope>NUCLEOTIDE SEQUENCE [LARGE SCALE GENOMIC DNA]</scope>
    <source>
        <strain evidence="3 4">F10</strain>
    </source>
</reference>
<organism evidence="3 4">
    <name type="scientific">Nesterenkonia alkaliphila</name>
    <dbReference type="NCBI Taxonomy" id="1463631"/>
    <lineage>
        <taxon>Bacteria</taxon>
        <taxon>Bacillati</taxon>
        <taxon>Actinomycetota</taxon>
        <taxon>Actinomycetes</taxon>
        <taxon>Micrococcales</taxon>
        <taxon>Micrococcaceae</taxon>
        <taxon>Nesterenkonia</taxon>
    </lineage>
</organism>
<evidence type="ECO:0000313" key="3">
    <source>
        <dbReference type="EMBL" id="MVT26785.1"/>
    </source>
</evidence>
<dbReference type="EMBL" id="WRPM01000071">
    <property type="protein sequence ID" value="MVT26785.1"/>
    <property type="molecule type" value="Genomic_DNA"/>
</dbReference>
<protein>
    <recommendedName>
        <fullName evidence="5">M50 family peptidase</fullName>
    </recommendedName>
</protein>
<feature type="compositionally biased region" description="Basic and acidic residues" evidence="1">
    <location>
        <begin position="27"/>
        <end position="37"/>
    </location>
</feature>
<keyword evidence="2" id="KW-0472">Membrane</keyword>
<keyword evidence="2" id="KW-0812">Transmembrane</keyword>
<keyword evidence="4" id="KW-1185">Reference proteome</keyword>
<gene>
    <name evidence="3" type="ORF">GNZ21_10515</name>
</gene>
<dbReference type="Proteomes" id="UP000460157">
    <property type="component" value="Unassembled WGS sequence"/>
</dbReference>
<dbReference type="AlphaFoldDB" id="A0A7K1UJW5"/>
<proteinExistence type="predicted"/>
<keyword evidence="2" id="KW-1133">Transmembrane helix</keyword>
<evidence type="ECO:0000313" key="4">
    <source>
        <dbReference type="Proteomes" id="UP000460157"/>
    </source>
</evidence>
<evidence type="ECO:0000256" key="2">
    <source>
        <dbReference type="SAM" id="Phobius"/>
    </source>
</evidence>
<accession>A0A7K1UJW5</accession>
<comment type="caution">
    <text evidence="3">The sequence shown here is derived from an EMBL/GenBank/DDBJ whole genome shotgun (WGS) entry which is preliminary data.</text>
</comment>
<feature type="transmembrane region" description="Helical" evidence="2">
    <location>
        <begin position="376"/>
        <end position="397"/>
    </location>
</feature>
<feature type="region of interest" description="Disordered" evidence="1">
    <location>
        <begin position="1"/>
        <end position="53"/>
    </location>
</feature>
<dbReference type="PANTHER" id="PTHR33979:SF2">
    <property type="entry name" value="PEPTIDASE M50B-LIKE-DOMAIN-CONTAINING PROTEIN"/>
    <property type="match status" value="1"/>
</dbReference>
<sequence length="398" mass="42203">MLAQHPQHRAFAQAPGQPIGAPGAEEGAEHREHTADDHTEEESSGDGHDCHRNGSQCHQCVEAGEYEPGGPPEAFDGLLELPHRGKVHIEQQPGHAQHHGHQGGIAQGGQPGRLLPLGLTRLLGLRRLGGGVVLCAAHPGHAIPYRLLSNPVTETVQDALGAIVERWGVTASPEPEIVLAITAAVVLLTAVPQIWRVARQASTIVHEMGHVFAAVLTGRRVSGIKLHSDTSGVTVSRGRPQGPGLLLTFLAGYPAPGLLAVGLVWLGAAGHAGAALTVFQVILVLALLLSRNFVGIVSCLLAVMGTGIIWWHNDPQIVGYTVVALGVFYALAGVRGTLDVWRVHLTRRRRRPAEVAGTDAAQAGRAWRLLPLPAPFWLLLFLVLSLASAAAVFWLLFA</sequence>
<evidence type="ECO:0000256" key="1">
    <source>
        <dbReference type="SAM" id="MobiDB-lite"/>
    </source>
</evidence>
<evidence type="ECO:0008006" key="5">
    <source>
        <dbReference type="Google" id="ProtNLM"/>
    </source>
</evidence>
<dbReference type="Pfam" id="PF13398">
    <property type="entry name" value="Peptidase_M50B"/>
    <property type="match status" value="1"/>
</dbReference>
<name>A0A7K1UJW5_9MICC</name>
<feature type="transmembrane region" description="Helical" evidence="2">
    <location>
        <begin position="272"/>
        <end position="289"/>
    </location>
</feature>